<keyword evidence="2" id="KW-1185">Reference proteome</keyword>
<dbReference type="Proteomes" id="UP001341840">
    <property type="component" value="Unassembled WGS sequence"/>
</dbReference>
<evidence type="ECO:0000313" key="2">
    <source>
        <dbReference type="Proteomes" id="UP001341840"/>
    </source>
</evidence>
<reference evidence="1 2" key="1">
    <citation type="journal article" date="2023" name="Plants (Basel)">
        <title>Bridging the Gap: Combining Genomics and Transcriptomics Approaches to Understand Stylosanthes scabra, an Orphan Legume from the Brazilian Caatinga.</title>
        <authorList>
            <person name="Ferreira-Neto J.R.C."/>
            <person name="da Silva M.D."/>
            <person name="Binneck E."/>
            <person name="de Melo N.F."/>
            <person name="da Silva R.H."/>
            <person name="de Melo A.L.T.M."/>
            <person name="Pandolfi V."/>
            <person name="Bustamante F.O."/>
            <person name="Brasileiro-Vidal A.C."/>
            <person name="Benko-Iseppon A.M."/>
        </authorList>
    </citation>
    <scope>NUCLEOTIDE SEQUENCE [LARGE SCALE GENOMIC DNA]</scope>
    <source>
        <tissue evidence="1">Leaves</tissue>
    </source>
</reference>
<comment type="caution">
    <text evidence="1">The sequence shown here is derived from an EMBL/GenBank/DDBJ whole genome shotgun (WGS) entry which is preliminary data.</text>
</comment>
<evidence type="ECO:0000313" key="1">
    <source>
        <dbReference type="EMBL" id="MED6133981.1"/>
    </source>
</evidence>
<sequence>MTFYACVTYRGRRSAETYDRSESTKKPATVPMKALPRRRYGRRLRSLGWSSGGGEWHNGVEGRARKPPILLAAVLPWNHEKERRTAEARREREMCAAFVERTTAQKQAPTASPELAGLNAAAVMVRSAIFFQERLGLRASAKVQQGTSQVVERLHPLQAWVGLTITQAQGLE</sequence>
<name>A0ABU6SCM4_9FABA</name>
<dbReference type="EMBL" id="JASCZI010060564">
    <property type="protein sequence ID" value="MED6133981.1"/>
    <property type="molecule type" value="Genomic_DNA"/>
</dbReference>
<accession>A0ABU6SCM4</accession>
<gene>
    <name evidence="1" type="ORF">PIB30_033208</name>
</gene>
<organism evidence="1 2">
    <name type="scientific">Stylosanthes scabra</name>
    <dbReference type="NCBI Taxonomy" id="79078"/>
    <lineage>
        <taxon>Eukaryota</taxon>
        <taxon>Viridiplantae</taxon>
        <taxon>Streptophyta</taxon>
        <taxon>Embryophyta</taxon>
        <taxon>Tracheophyta</taxon>
        <taxon>Spermatophyta</taxon>
        <taxon>Magnoliopsida</taxon>
        <taxon>eudicotyledons</taxon>
        <taxon>Gunneridae</taxon>
        <taxon>Pentapetalae</taxon>
        <taxon>rosids</taxon>
        <taxon>fabids</taxon>
        <taxon>Fabales</taxon>
        <taxon>Fabaceae</taxon>
        <taxon>Papilionoideae</taxon>
        <taxon>50 kb inversion clade</taxon>
        <taxon>dalbergioids sensu lato</taxon>
        <taxon>Dalbergieae</taxon>
        <taxon>Pterocarpus clade</taxon>
        <taxon>Stylosanthes</taxon>
    </lineage>
</organism>
<protein>
    <submittedName>
        <fullName evidence="1">Uncharacterized protein</fullName>
    </submittedName>
</protein>
<proteinExistence type="predicted"/>